<sequence>MAHSFSTQSAPDDVYDYIIIGSGFGGSVSAMRLTEKGYRVLVLERGKRYGAKDFPKTNWNIFKYLWLPTLRCFGIMGINFLDDLMVLNGSGVGGGSLVYASTHIEPGDAFYAAEEWAELADWQAELMPHFKTANRMLGVRENPLFWPADHRLHEIATELGQEETFKPTPVAIYFGAPGETVSDPFFGGEGPERAGCVHCGGCMVGCRHNAKNTLDKNYLYFAEKNGAEVRPEANVLGIRPLYGPQPGAARYEVEYEKVTDWLFKRKQRVQARNVIVSAGVLGTVNLLLKCRDEAKTLPKLSERLGWMVRSNSESLLGVTARDGEVDYSQGVAITSHFWLDEVTSVEPVRYPRGSSLMRHLAVPLVSLQGGGWQRLGRFIVEGMKRPYDFLKVRFLPNWARDSTILLIMQTAENRMRLKRGRSLFTLFRHALVSERDASLPIPAVIDAGRTAVNRFAEKVNGIPQSTVNEVLLGKPSTAHILGGCAIGADESHGVIDSKHGVFNYPGLFIADGSVIPANLGVNPSLTITAMAERAMSLVPSVDAANLIRPLAAPTILPMVQEGNGRRQLLAWAGLAALSGMLLLNLWKKR</sequence>
<evidence type="ECO:0000256" key="12">
    <source>
        <dbReference type="ARBA" id="ARBA00049723"/>
    </source>
</evidence>
<dbReference type="EC" id="5.3.3.1" evidence="10"/>
<evidence type="ECO:0000256" key="1">
    <source>
        <dbReference type="ARBA" id="ARBA00001974"/>
    </source>
</evidence>
<dbReference type="InterPro" id="IPR007867">
    <property type="entry name" value="GMC_OxRtase_C"/>
</dbReference>
<gene>
    <name evidence="18" type="ORF">MNBD_CHLOROFLEXI01-1565</name>
</gene>
<dbReference type="SUPFAM" id="SSF51905">
    <property type="entry name" value="FAD/NAD(P)-binding domain"/>
    <property type="match status" value="1"/>
</dbReference>
<dbReference type="EC" id="1.1.3.6" evidence="12"/>
<keyword evidence="15" id="KW-0812">Transmembrane</keyword>
<dbReference type="Pfam" id="PF00732">
    <property type="entry name" value="GMC_oxred_N"/>
    <property type="match status" value="1"/>
</dbReference>
<dbReference type="AlphaFoldDB" id="A0A3B0W5N0"/>
<dbReference type="InterPro" id="IPR036188">
    <property type="entry name" value="FAD/NAD-bd_sf"/>
</dbReference>
<dbReference type="Pfam" id="PF05199">
    <property type="entry name" value="GMC_oxred_C"/>
    <property type="match status" value="1"/>
</dbReference>
<evidence type="ECO:0000256" key="14">
    <source>
        <dbReference type="ARBA" id="ARBA00049778"/>
    </source>
</evidence>
<evidence type="ECO:0000256" key="13">
    <source>
        <dbReference type="ARBA" id="ARBA00049744"/>
    </source>
</evidence>
<dbReference type="GO" id="GO:0004769">
    <property type="term" value="F:steroid Delta-isomerase activity"/>
    <property type="evidence" value="ECO:0007669"/>
    <property type="project" value="UniProtKB-EC"/>
</dbReference>
<evidence type="ECO:0000256" key="9">
    <source>
        <dbReference type="ARBA" id="ARBA00023235"/>
    </source>
</evidence>
<name>A0A3B0W5N0_9ZZZZ</name>
<keyword evidence="5 18" id="KW-0560">Oxidoreductase</keyword>
<dbReference type="GO" id="GO:0050660">
    <property type="term" value="F:flavin adenine dinucleotide binding"/>
    <property type="evidence" value="ECO:0007669"/>
    <property type="project" value="InterPro"/>
</dbReference>
<evidence type="ECO:0000256" key="15">
    <source>
        <dbReference type="SAM" id="Phobius"/>
    </source>
</evidence>
<comment type="cofactor">
    <cofactor evidence="1">
        <name>FAD</name>
        <dbReference type="ChEBI" id="CHEBI:57692"/>
    </cofactor>
</comment>
<reference evidence="18" key="1">
    <citation type="submission" date="2018-06" db="EMBL/GenBank/DDBJ databases">
        <authorList>
            <person name="Zhirakovskaya E."/>
        </authorList>
    </citation>
    <scope>NUCLEOTIDE SEQUENCE</scope>
</reference>
<dbReference type="EMBL" id="UOEU01000771">
    <property type="protein sequence ID" value="VAW39926.1"/>
    <property type="molecule type" value="Genomic_DNA"/>
</dbReference>
<evidence type="ECO:0000259" key="16">
    <source>
        <dbReference type="Pfam" id="PF00732"/>
    </source>
</evidence>
<organism evidence="18">
    <name type="scientific">hydrothermal vent metagenome</name>
    <dbReference type="NCBI Taxonomy" id="652676"/>
    <lineage>
        <taxon>unclassified sequences</taxon>
        <taxon>metagenomes</taxon>
        <taxon>ecological metagenomes</taxon>
    </lineage>
</organism>
<keyword evidence="3" id="KW-0285">Flavoprotein</keyword>
<keyword evidence="7" id="KW-1207">Sterol metabolism</keyword>
<keyword evidence="4" id="KW-0274">FAD</keyword>
<keyword evidence="15" id="KW-1133">Transmembrane helix</keyword>
<dbReference type="Pfam" id="PF13450">
    <property type="entry name" value="NAD_binding_8"/>
    <property type="match status" value="1"/>
</dbReference>
<keyword evidence="9 18" id="KW-0413">Isomerase</keyword>
<evidence type="ECO:0000256" key="10">
    <source>
        <dbReference type="ARBA" id="ARBA00038856"/>
    </source>
</evidence>
<dbReference type="GO" id="GO:0008203">
    <property type="term" value="P:cholesterol metabolic process"/>
    <property type="evidence" value="ECO:0007669"/>
    <property type="project" value="UniProtKB-KW"/>
</dbReference>
<keyword evidence="2" id="KW-0153">Cholesterol metabolism</keyword>
<keyword evidence="6" id="KW-0443">Lipid metabolism</keyword>
<accession>A0A3B0W5N0</accession>
<evidence type="ECO:0000256" key="4">
    <source>
        <dbReference type="ARBA" id="ARBA00022827"/>
    </source>
</evidence>
<evidence type="ECO:0000256" key="8">
    <source>
        <dbReference type="ARBA" id="ARBA00023221"/>
    </source>
</evidence>
<feature type="domain" description="Glucose-methanol-choline oxidoreductase N-terminal" evidence="16">
    <location>
        <begin position="195"/>
        <end position="289"/>
    </location>
</feature>
<dbReference type="GO" id="GO:0016995">
    <property type="term" value="F:cholesterol oxidase activity"/>
    <property type="evidence" value="ECO:0007669"/>
    <property type="project" value="UniProtKB-EC"/>
</dbReference>
<dbReference type="InterPro" id="IPR000172">
    <property type="entry name" value="GMC_OxRdtase_N"/>
</dbReference>
<keyword evidence="8" id="KW-0753">Steroid metabolism</keyword>
<dbReference type="PANTHER" id="PTHR47470">
    <property type="entry name" value="CHOLESTEROL OXIDASE"/>
    <property type="match status" value="1"/>
</dbReference>
<feature type="domain" description="Glucose-methanol-choline oxidoreductase C-terminal" evidence="17">
    <location>
        <begin position="476"/>
        <end position="531"/>
    </location>
</feature>
<dbReference type="PANTHER" id="PTHR47470:SF1">
    <property type="entry name" value="FAD-DEPENDENT OXIDOREDUCTASE 2 FAD BINDING DOMAIN-CONTAINING PROTEIN"/>
    <property type="match status" value="1"/>
</dbReference>
<evidence type="ECO:0000256" key="2">
    <source>
        <dbReference type="ARBA" id="ARBA00022548"/>
    </source>
</evidence>
<proteinExistence type="predicted"/>
<protein>
    <recommendedName>
        <fullName evidence="13">Cholesterol oxidase</fullName>
        <ecNumber evidence="12">1.1.3.6</ecNumber>
        <ecNumber evidence="10">5.3.3.1</ecNumber>
    </recommendedName>
    <alternativeName>
        <fullName evidence="14">Cholesterol isomerase</fullName>
    </alternativeName>
</protein>
<evidence type="ECO:0000256" key="5">
    <source>
        <dbReference type="ARBA" id="ARBA00023002"/>
    </source>
</evidence>
<evidence type="ECO:0000256" key="6">
    <source>
        <dbReference type="ARBA" id="ARBA00023098"/>
    </source>
</evidence>
<evidence type="ECO:0000256" key="3">
    <source>
        <dbReference type="ARBA" id="ARBA00022630"/>
    </source>
</evidence>
<comment type="pathway">
    <text evidence="11">Steroid metabolism; cholesterol degradation.</text>
</comment>
<evidence type="ECO:0000259" key="17">
    <source>
        <dbReference type="Pfam" id="PF05199"/>
    </source>
</evidence>
<dbReference type="InterPro" id="IPR052542">
    <property type="entry name" value="Cholesterol_Oxidase"/>
</dbReference>
<feature type="transmembrane region" description="Helical" evidence="15">
    <location>
        <begin position="568"/>
        <end position="586"/>
    </location>
</feature>
<evidence type="ECO:0000313" key="18">
    <source>
        <dbReference type="EMBL" id="VAW39926.1"/>
    </source>
</evidence>
<dbReference type="Gene3D" id="3.50.50.60">
    <property type="entry name" value="FAD/NAD(P)-binding domain"/>
    <property type="match status" value="3"/>
</dbReference>
<evidence type="ECO:0000256" key="11">
    <source>
        <dbReference type="ARBA" id="ARBA00049645"/>
    </source>
</evidence>
<keyword evidence="15" id="KW-0472">Membrane</keyword>
<evidence type="ECO:0000256" key="7">
    <source>
        <dbReference type="ARBA" id="ARBA00023166"/>
    </source>
</evidence>